<feature type="chain" id="PRO_5007592956" evidence="4">
    <location>
        <begin position="22"/>
        <end position="467"/>
    </location>
</feature>
<dbReference type="GO" id="GO:0016618">
    <property type="term" value="F:hydroxypyruvate reductase [NAD(P)H] activity"/>
    <property type="evidence" value="ECO:0007669"/>
    <property type="project" value="TreeGrafter"/>
</dbReference>
<dbReference type="FunFam" id="3.40.50.720:FF:000026">
    <property type="entry name" value="Glyoxylate/hydroxypyruvate reductase B"/>
    <property type="match status" value="1"/>
</dbReference>
<feature type="signal peptide" evidence="4">
    <location>
        <begin position="1"/>
        <end position="21"/>
    </location>
</feature>
<evidence type="ECO:0000259" key="6">
    <source>
        <dbReference type="Pfam" id="PF02826"/>
    </source>
</evidence>
<dbReference type="GO" id="GO:0005829">
    <property type="term" value="C:cytosol"/>
    <property type="evidence" value="ECO:0007669"/>
    <property type="project" value="TreeGrafter"/>
</dbReference>
<dbReference type="SUPFAM" id="SSF51735">
    <property type="entry name" value="NAD(P)-binding Rossmann-fold domains"/>
    <property type="match status" value="1"/>
</dbReference>
<protein>
    <submittedName>
        <fullName evidence="7">Gluconate 2-dehydrogenase</fullName>
    </submittedName>
</protein>
<dbReference type="FunCoup" id="A0A151Z7Q8">
    <property type="interactions" value="151"/>
</dbReference>
<feature type="domain" description="D-isomer specific 2-hydroxyacid dehydrogenase catalytic" evidence="5">
    <location>
        <begin position="148"/>
        <end position="458"/>
    </location>
</feature>
<dbReference type="OrthoDB" id="28764at2759"/>
<dbReference type="CDD" id="cd05301">
    <property type="entry name" value="GDH"/>
    <property type="match status" value="1"/>
</dbReference>
<evidence type="ECO:0000259" key="5">
    <source>
        <dbReference type="Pfam" id="PF00389"/>
    </source>
</evidence>
<comment type="similarity">
    <text evidence="1 3">Belongs to the D-isomer specific 2-hydroxyacid dehydrogenase family.</text>
</comment>
<organism evidence="7 8">
    <name type="scientific">Tieghemostelium lacteum</name>
    <name type="common">Slime mold</name>
    <name type="synonym">Dictyostelium lacteum</name>
    <dbReference type="NCBI Taxonomy" id="361077"/>
    <lineage>
        <taxon>Eukaryota</taxon>
        <taxon>Amoebozoa</taxon>
        <taxon>Evosea</taxon>
        <taxon>Eumycetozoa</taxon>
        <taxon>Dictyostelia</taxon>
        <taxon>Dictyosteliales</taxon>
        <taxon>Raperosteliaceae</taxon>
        <taxon>Tieghemostelium</taxon>
    </lineage>
</organism>
<sequence>MYKNTTILIVILSVLLALVNADEYKLLYNTCNGPCSSCPRDQFEDTSTFSDVSVSSYPSTKKVASVTLSYFPDNSSISVEGDFVTVSNLVVPIQNTDASRNYGNINCQYVTYYRSASDNSCGVFTLCNNPDKEDVNSSSTLPITLLSIPKDLIEILTKEGINVVEFDGVHDSNKEAFHHELRTAHGTLGTNFKFDEALLKLAPVLRVCSTISVGYDAFNVSALSQQNIALMHTPGILNDTMADTVMALVLSTARKIVNVAERVKKGEWVRTHLTLDWYGLDVHHKTMGIVGMGRIGEVLAKRAHCGFDMNILYYSRTAHKSVEEKYQAKRVELQQLLSESDYICVILPMSDETYHMFSYKEFAAMKPTAIFVNAGRGPVVDEQALIQALKENKIAGAGLDVFEQEPISMASPLLQLSNVVAVPHIGTSVPECHYNMAKLAIENLLRALKGDFSQNCVNKDSIISNKH</sequence>
<dbReference type="Proteomes" id="UP000076078">
    <property type="component" value="Unassembled WGS sequence"/>
</dbReference>
<dbReference type="STRING" id="361077.A0A151Z7Q8"/>
<dbReference type="PANTHER" id="PTHR10996:SF257">
    <property type="entry name" value="GLYOXYLATE REDUCTASE 1"/>
    <property type="match status" value="1"/>
</dbReference>
<dbReference type="InterPro" id="IPR036291">
    <property type="entry name" value="NAD(P)-bd_dom_sf"/>
</dbReference>
<dbReference type="GO" id="GO:0030267">
    <property type="term" value="F:glyoxylate reductase (NADPH) activity"/>
    <property type="evidence" value="ECO:0007669"/>
    <property type="project" value="TreeGrafter"/>
</dbReference>
<dbReference type="Pfam" id="PF00389">
    <property type="entry name" value="2-Hacid_dh"/>
    <property type="match status" value="1"/>
</dbReference>
<dbReference type="PROSITE" id="PS00671">
    <property type="entry name" value="D_2_HYDROXYACID_DH_3"/>
    <property type="match status" value="1"/>
</dbReference>
<proteinExistence type="inferred from homology"/>
<dbReference type="PANTHER" id="PTHR10996">
    <property type="entry name" value="2-HYDROXYACID DEHYDROGENASE-RELATED"/>
    <property type="match status" value="1"/>
</dbReference>
<evidence type="ECO:0000256" key="4">
    <source>
        <dbReference type="SAM" id="SignalP"/>
    </source>
</evidence>
<dbReference type="InterPro" id="IPR006139">
    <property type="entry name" value="D-isomer_2_OHA_DH_cat_dom"/>
</dbReference>
<accession>A0A151Z7Q8</accession>
<comment type="caution">
    <text evidence="7">The sequence shown here is derived from an EMBL/GenBank/DDBJ whole genome shotgun (WGS) entry which is preliminary data.</text>
</comment>
<dbReference type="GO" id="GO:0051287">
    <property type="term" value="F:NAD binding"/>
    <property type="evidence" value="ECO:0007669"/>
    <property type="project" value="InterPro"/>
</dbReference>
<evidence type="ECO:0000256" key="2">
    <source>
        <dbReference type="ARBA" id="ARBA00023002"/>
    </source>
</evidence>
<dbReference type="InterPro" id="IPR006140">
    <property type="entry name" value="D-isomer_DH_NAD-bd"/>
</dbReference>
<dbReference type="PROSITE" id="PS00065">
    <property type="entry name" value="D_2_HYDROXYACID_DH_1"/>
    <property type="match status" value="1"/>
</dbReference>
<evidence type="ECO:0000256" key="3">
    <source>
        <dbReference type="RuleBase" id="RU003719"/>
    </source>
</evidence>
<evidence type="ECO:0000313" key="8">
    <source>
        <dbReference type="Proteomes" id="UP000076078"/>
    </source>
</evidence>
<keyword evidence="2 3" id="KW-0560">Oxidoreductase</keyword>
<dbReference type="InterPro" id="IPR029753">
    <property type="entry name" value="D-isomer_DH_CS"/>
</dbReference>
<name>A0A151Z7Q8_TIELA</name>
<dbReference type="SUPFAM" id="SSF52283">
    <property type="entry name" value="Formate/glycerate dehydrogenase catalytic domain-like"/>
    <property type="match status" value="1"/>
</dbReference>
<dbReference type="InterPro" id="IPR050223">
    <property type="entry name" value="D-isomer_2-hydroxyacid_DH"/>
</dbReference>
<dbReference type="InterPro" id="IPR029752">
    <property type="entry name" value="D-isomer_DH_CS1"/>
</dbReference>
<dbReference type="EMBL" id="LODT01000037">
    <property type="protein sequence ID" value="KYQ89991.1"/>
    <property type="molecule type" value="Genomic_DNA"/>
</dbReference>
<dbReference type="AlphaFoldDB" id="A0A151Z7Q8"/>
<keyword evidence="8" id="KW-1185">Reference proteome</keyword>
<dbReference type="Pfam" id="PF02826">
    <property type="entry name" value="2-Hacid_dh_C"/>
    <property type="match status" value="1"/>
</dbReference>
<keyword evidence="4" id="KW-0732">Signal</keyword>
<evidence type="ECO:0000256" key="1">
    <source>
        <dbReference type="ARBA" id="ARBA00005854"/>
    </source>
</evidence>
<dbReference type="Gene3D" id="3.40.50.720">
    <property type="entry name" value="NAD(P)-binding Rossmann-like Domain"/>
    <property type="match status" value="2"/>
</dbReference>
<reference evidence="7 8" key="1">
    <citation type="submission" date="2015-12" db="EMBL/GenBank/DDBJ databases">
        <title>Dictyostelia acquired genes for synthesis and detection of signals that induce cell-type specialization by lateral gene transfer from prokaryotes.</title>
        <authorList>
            <person name="Gloeckner G."/>
            <person name="Schaap P."/>
        </authorList>
    </citation>
    <scope>NUCLEOTIDE SEQUENCE [LARGE SCALE GENOMIC DNA]</scope>
    <source>
        <strain evidence="7 8">TK</strain>
    </source>
</reference>
<evidence type="ECO:0000313" key="7">
    <source>
        <dbReference type="EMBL" id="KYQ89991.1"/>
    </source>
</evidence>
<feature type="domain" description="D-isomer specific 2-hydroxyacid dehydrogenase NAD-binding" evidence="6">
    <location>
        <begin position="246"/>
        <end position="426"/>
    </location>
</feature>
<gene>
    <name evidence="7" type="ORF">DLAC_08561</name>
</gene>
<dbReference type="InParanoid" id="A0A151Z7Q8"/>